<dbReference type="InterPro" id="IPR034660">
    <property type="entry name" value="DinB/YfiT-like"/>
</dbReference>
<dbReference type="SUPFAM" id="SSF109854">
    <property type="entry name" value="DinB/YfiT-like putative metalloenzymes"/>
    <property type="match status" value="1"/>
</dbReference>
<organism evidence="1 2">
    <name type="scientific">Mycobacterium malmoense</name>
    <dbReference type="NCBI Taxonomy" id="1780"/>
    <lineage>
        <taxon>Bacteria</taxon>
        <taxon>Bacillati</taxon>
        <taxon>Actinomycetota</taxon>
        <taxon>Actinomycetes</taxon>
        <taxon>Mycobacteriales</taxon>
        <taxon>Mycobacteriaceae</taxon>
        <taxon>Mycobacterium</taxon>
    </lineage>
</organism>
<comment type="caution">
    <text evidence="1">The sequence shown here is derived from an EMBL/GenBank/DDBJ whole genome shotgun (WGS) entry which is preliminary data.</text>
</comment>
<name>A0ABX3SS31_MYCMA</name>
<evidence type="ECO:0008006" key="3">
    <source>
        <dbReference type="Google" id="ProtNLM"/>
    </source>
</evidence>
<keyword evidence="2" id="KW-1185">Reference proteome</keyword>
<reference evidence="1 2" key="1">
    <citation type="submission" date="2017-02" db="EMBL/GenBank/DDBJ databases">
        <title>The new phylogeny of genus Mycobacterium.</title>
        <authorList>
            <person name="Tortoli E."/>
            <person name="Trovato A."/>
            <person name="Cirillo D.M."/>
        </authorList>
    </citation>
    <scope>NUCLEOTIDE SEQUENCE [LARGE SCALE GENOMIC DNA]</scope>
    <source>
        <strain evidence="1 2">IP1130001</strain>
    </source>
</reference>
<dbReference type="EMBL" id="MVHV01000013">
    <property type="protein sequence ID" value="ORA81485.1"/>
    <property type="molecule type" value="Genomic_DNA"/>
</dbReference>
<accession>A0ABX3SS31</accession>
<gene>
    <name evidence="1" type="ORF">BST29_14550</name>
</gene>
<sequence length="171" mass="19388">MDSGVGELHLAVCRRFGEAVRSANGRWDRRSPCDAWDARGVLEHVIGFHDVLLLRPLGLKPDRPREDPQLRWELTYDALSRVTELDAHKLVPNLTRDVLVHTWDLARAVGADDRLDREWCEFFYAGLPEDPLALSGSGMFNAPVAGYDDMDVQTRLLARLGRDPSWRPDIS</sequence>
<evidence type="ECO:0000313" key="2">
    <source>
        <dbReference type="Proteomes" id="UP000243140"/>
    </source>
</evidence>
<evidence type="ECO:0000313" key="1">
    <source>
        <dbReference type="EMBL" id="ORA81485.1"/>
    </source>
</evidence>
<proteinExistence type="predicted"/>
<protein>
    <recommendedName>
        <fullName evidence="3">Mycothiol-dependent maleylpyruvate isomerase metal-binding domain-containing protein</fullName>
    </recommendedName>
</protein>
<dbReference type="Proteomes" id="UP000243140">
    <property type="component" value="Unassembled WGS sequence"/>
</dbReference>